<reference evidence="7 8" key="1">
    <citation type="submission" date="2023-03" db="EMBL/GenBank/DDBJ databases">
        <title>Roseibium porphyridii sp. nov. and Roseibium rhodosorbium sp. nov. isolated from marine algae, Porphyridium cruentum and Rhodosorus marinus, respectively.</title>
        <authorList>
            <person name="Lee M.W."/>
            <person name="Choi B.J."/>
            <person name="Lee J.K."/>
            <person name="Choi D.G."/>
            <person name="Baek J.H."/>
            <person name="Bayburt H."/>
            <person name="Kim J.M."/>
            <person name="Han D.M."/>
            <person name="Kim K.H."/>
            <person name="Jeon C.O."/>
        </authorList>
    </citation>
    <scope>NUCLEOTIDE SEQUENCE [LARGE SCALE GENOMIC DNA]</scope>
    <source>
        <strain evidence="7 8">KMA01</strain>
    </source>
</reference>
<dbReference type="InterPro" id="IPR009056">
    <property type="entry name" value="Cyt_c-like_dom"/>
</dbReference>
<keyword evidence="5" id="KW-0732">Signal</keyword>
<dbReference type="SUPFAM" id="SSF46626">
    <property type="entry name" value="Cytochrome c"/>
    <property type="match status" value="1"/>
</dbReference>
<dbReference type="Gene3D" id="1.10.760.10">
    <property type="entry name" value="Cytochrome c-like domain"/>
    <property type="match status" value="1"/>
</dbReference>
<keyword evidence="7" id="KW-0575">Peroxidase</keyword>
<evidence type="ECO:0000256" key="3">
    <source>
        <dbReference type="ARBA" id="ARBA00023004"/>
    </source>
</evidence>
<dbReference type="InterPro" id="IPR047758">
    <property type="entry name" value="CytoC_perox"/>
</dbReference>
<keyword evidence="7" id="KW-0560">Oxidoreductase</keyword>
<evidence type="ECO:0000313" key="7">
    <source>
        <dbReference type="EMBL" id="WFE91529.1"/>
    </source>
</evidence>
<dbReference type="EMBL" id="CP120863">
    <property type="protein sequence ID" value="WFE91529.1"/>
    <property type="molecule type" value="Genomic_DNA"/>
</dbReference>
<evidence type="ECO:0000259" key="6">
    <source>
        <dbReference type="PROSITE" id="PS51007"/>
    </source>
</evidence>
<feature type="signal peptide" evidence="5">
    <location>
        <begin position="1"/>
        <end position="23"/>
    </location>
</feature>
<name>A0ABY8F812_9HYPH</name>
<dbReference type="PANTHER" id="PTHR30600">
    <property type="entry name" value="CYTOCHROME C PEROXIDASE-RELATED"/>
    <property type="match status" value="1"/>
</dbReference>
<evidence type="ECO:0000313" key="8">
    <source>
        <dbReference type="Proteomes" id="UP001209803"/>
    </source>
</evidence>
<dbReference type="PANTHER" id="PTHR30600:SF9">
    <property type="entry name" value="BLR7738 PROTEIN"/>
    <property type="match status" value="1"/>
</dbReference>
<organism evidence="7 8">
    <name type="scientific">Roseibium porphyridii</name>
    <dbReference type="NCBI Taxonomy" id="2866279"/>
    <lineage>
        <taxon>Bacteria</taxon>
        <taxon>Pseudomonadati</taxon>
        <taxon>Pseudomonadota</taxon>
        <taxon>Alphaproteobacteria</taxon>
        <taxon>Hyphomicrobiales</taxon>
        <taxon>Stappiaceae</taxon>
        <taxon>Roseibium</taxon>
    </lineage>
</organism>
<sequence>MKILKIFSLLILAIATTSLSVTASAEECVPASFDGAFDGEITLCQNWDAQAQQEFWFTPQGSRVMPYAWFLALEQAGSQAPFSDSNHLDTFRYLPQKPTPLNPDGLPIGFTRDKIADDDPLAPVSTEWLGLTCSACHTGQIEFNDKKLLIDGAPAMADFEGFMWSLEDALTATVEDEARFERFAEKILGQPTTTAGDKTTLKKQLTELAQTRSAWNELNKGDHEYGFSRLDAIGAIFNAVSVSAQGLDDENGKRANAPVSYPFIWDTPQHDFVQWNASVANEGAGALGRNVGEVLGVFGGLNYNPIDGKLSECLAEDTGFLGRLAQVWKSIWGGLDNTICIGHASSIKADGLFKLEALLWNLQSPEWPEDVLGKINSQPATDNGPSMVERGKALYEQRCLECHDGRLDNTELTTAFKRDDPNRRIEAERVSVEKLGTDAQMAGNFLGQVYPISEEINGQVKAFLPLTFPLTDKHRFSSQGGGAELVSYAVRGVIVNKVLNDPQNTLDAIMLGQPEERRAFLERVQARLVEAQDASNLKRIRILIDAIEEAERDDLIDWVQGLDISRDGILRSKIREILRRNEPSTDGDTSAADAEAARQRLFVYKARPLNGIWATAPYLHNGSIRTMRQLMLPAECPETGEEIDAETGQRLCRQKTFEVGSRTYDPDTLGFIDAGGFVVDTSLPGNSNTGHEYSTRFFRDNPEQLDALLEYIKTL</sequence>
<feature type="domain" description="Cytochrome c" evidence="6">
    <location>
        <begin position="386"/>
        <end position="563"/>
    </location>
</feature>
<gene>
    <name evidence="7" type="ORF">K1718_09270</name>
</gene>
<keyword evidence="3 4" id="KW-0408">Iron</keyword>
<keyword evidence="1 4" id="KW-0349">Heme</keyword>
<evidence type="ECO:0000256" key="1">
    <source>
        <dbReference type="ARBA" id="ARBA00022617"/>
    </source>
</evidence>
<dbReference type="NCBIfam" id="NF040606">
    <property type="entry name" value="CytoC_perox"/>
    <property type="match status" value="1"/>
</dbReference>
<dbReference type="RefSeq" id="WP_265684006.1">
    <property type="nucleotide sequence ID" value="NZ_CP120863.1"/>
</dbReference>
<evidence type="ECO:0000256" key="4">
    <source>
        <dbReference type="PROSITE-ProRule" id="PRU00433"/>
    </source>
</evidence>
<accession>A0ABY8F812</accession>
<dbReference type="InterPro" id="IPR051395">
    <property type="entry name" value="Cytochrome_c_Peroxidase/MauG"/>
</dbReference>
<dbReference type="Proteomes" id="UP001209803">
    <property type="component" value="Chromosome"/>
</dbReference>
<feature type="chain" id="PRO_5046408633" evidence="5">
    <location>
        <begin position="24"/>
        <end position="715"/>
    </location>
</feature>
<protein>
    <submittedName>
        <fullName evidence="7">Di-heme-cytochrome C peroxidase</fullName>
    </submittedName>
</protein>
<keyword evidence="8" id="KW-1185">Reference proteome</keyword>
<dbReference type="PROSITE" id="PS51007">
    <property type="entry name" value="CYTC"/>
    <property type="match status" value="1"/>
</dbReference>
<dbReference type="InterPro" id="IPR036909">
    <property type="entry name" value="Cyt_c-like_dom_sf"/>
</dbReference>
<proteinExistence type="predicted"/>
<evidence type="ECO:0000256" key="5">
    <source>
        <dbReference type="SAM" id="SignalP"/>
    </source>
</evidence>
<dbReference type="GO" id="GO:0004601">
    <property type="term" value="F:peroxidase activity"/>
    <property type="evidence" value="ECO:0007669"/>
    <property type="project" value="UniProtKB-KW"/>
</dbReference>
<dbReference type="Pfam" id="PF21419">
    <property type="entry name" value="RoxA-like_Cyt-c"/>
    <property type="match status" value="1"/>
</dbReference>
<keyword evidence="2 4" id="KW-0479">Metal-binding</keyword>
<evidence type="ECO:0000256" key="2">
    <source>
        <dbReference type="ARBA" id="ARBA00022723"/>
    </source>
</evidence>